<dbReference type="STRING" id="1702221.AALO17_10470"/>
<proteinExistence type="predicted"/>
<reference evidence="1 2" key="1">
    <citation type="journal article" date="2016" name="Gut Pathog.">
        <title>Whole genome sequencing of "Faecalibaculum rodentium" ALO17, isolated from C57BL/6J laboratory mouse feces.</title>
        <authorList>
            <person name="Lim S."/>
            <person name="Chang D.H."/>
            <person name="Ahn S."/>
            <person name="Kim B.C."/>
        </authorList>
    </citation>
    <scope>NUCLEOTIDE SEQUENCE [LARGE SCALE GENOMIC DNA]</scope>
    <source>
        <strain evidence="1 2">Alo17</strain>
    </source>
</reference>
<accession>A0A140DU54</accession>
<dbReference type="AlphaFoldDB" id="A0A140DU54"/>
<sequence length="122" mass="13796">MVFWDNVQRLLDEAFHGKIKISSVRNTANGAEAAAGEWIIMLERCSSSDLVPVWRLMMRRQEETGKPVLAVLLDEEHPSTAGPLHLEGEDGPFPGLLIYRFGTDSPQVLEQARRIAQLYRIH</sequence>
<gene>
    <name evidence="1" type="ORF">AALO17_10470</name>
</gene>
<keyword evidence="2" id="KW-1185">Reference proteome</keyword>
<dbReference type="Proteomes" id="UP000069771">
    <property type="component" value="Chromosome"/>
</dbReference>
<protein>
    <submittedName>
        <fullName evidence="1">Uncharacterized protein</fullName>
    </submittedName>
</protein>
<name>A0A140DU54_9FIRM</name>
<evidence type="ECO:0000313" key="1">
    <source>
        <dbReference type="EMBL" id="AMK54181.1"/>
    </source>
</evidence>
<organism evidence="1 2">
    <name type="scientific">Faecalibaculum rodentium</name>
    <dbReference type="NCBI Taxonomy" id="1702221"/>
    <lineage>
        <taxon>Bacteria</taxon>
        <taxon>Bacillati</taxon>
        <taxon>Bacillota</taxon>
        <taxon>Erysipelotrichia</taxon>
        <taxon>Erysipelotrichales</taxon>
        <taxon>Erysipelotrichaceae</taxon>
        <taxon>Faecalibaculum</taxon>
    </lineage>
</organism>
<dbReference type="KEGG" id="fro:AALO17_10470"/>
<evidence type="ECO:0000313" key="2">
    <source>
        <dbReference type="Proteomes" id="UP000069771"/>
    </source>
</evidence>
<dbReference type="GeneID" id="78477820"/>
<dbReference type="RefSeq" id="WP_067556209.1">
    <property type="nucleotide sequence ID" value="NZ_CAMYHK010000046.1"/>
</dbReference>
<dbReference type="EMBL" id="CP011391">
    <property type="protein sequence ID" value="AMK54181.1"/>
    <property type="molecule type" value="Genomic_DNA"/>
</dbReference>